<dbReference type="PANTHER" id="PTHR37423:SF2">
    <property type="entry name" value="MEMBRANE-BOUND LYTIC MUREIN TRANSGLYCOSYLASE C"/>
    <property type="match status" value="1"/>
</dbReference>
<dbReference type="InterPro" id="IPR008939">
    <property type="entry name" value="Lytic_TGlycosylase_superhlx_U"/>
</dbReference>
<dbReference type="InterPro" id="IPR023346">
    <property type="entry name" value="Lysozyme-like_dom_sf"/>
</dbReference>
<dbReference type="eggNOG" id="COG0741">
    <property type="taxonomic scope" value="Bacteria"/>
</dbReference>
<dbReference type="CAZy" id="GH23">
    <property type="family name" value="Glycoside Hydrolase Family 23"/>
</dbReference>
<name>D8JR66_HYPDA</name>
<gene>
    <name evidence="7" type="ordered locus">Hden_2253</name>
</gene>
<evidence type="ECO:0000256" key="5">
    <source>
        <dbReference type="SAM" id="SignalP"/>
    </source>
</evidence>
<feature type="domain" description="Transglycosylase SLT" evidence="6">
    <location>
        <begin position="564"/>
        <end position="665"/>
    </location>
</feature>
<dbReference type="RefSeq" id="WP_013216210.1">
    <property type="nucleotide sequence ID" value="NC_014313.1"/>
</dbReference>
<keyword evidence="8" id="KW-1185">Reference proteome</keyword>
<dbReference type="CDD" id="cd13401">
    <property type="entry name" value="Slt70-like"/>
    <property type="match status" value="1"/>
</dbReference>
<dbReference type="AlphaFoldDB" id="D8JR66"/>
<dbReference type="GO" id="GO:0004553">
    <property type="term" value="F:hydrolase activity, hydrolyzing O-glycosyl compounds"/>
    <property type="evidence" value="ECO:0007669"/>
    <property type="project" value="InterPro"/>
</dbReference>
<dbReference type="GO" id="GO:0042597">
    <property type="term" value="C:periplasmic space"/>
    <property type="evidence" value="ECO:0007669"/>
    <property type="project" value="InterPro"/>
</dbReference>
<dbReference type="KEGG" id="hdn:Hden_2253"/>
<feature type="chain" id="PRO_5003116242" evidence="5">
    <location>
        <begin position="40"/>
        <end position="739"/>
    </location>
</feature>
<dbReference type="SUPFAM" id="SSF48435">
    <property type="entry name" value="Bacterial muramidases"/>
    <property type="match status" value="1"/>
</dbReference>
<comment type="similarity">
    <text evidence="2">Belongs to the virb1 family.</text>
</comment>
<dbReference type="Proteomes" id="UP000002033">
    <property type="component" value="Chromosome"/>
</dbReference>
<evidence type="ECO:0000259" key="6">
    <source>
        <dbReference type="Pfam" id="PF01464"/>
    </source>
</evidence>
<dbReference type="PANTHER" id="PTHR37423">
    <property type="entry name" value="SOLUBLE LYTIC MUREIN TRANSGLYCOSYLASE-RELATED"/>
    <property type="match status" value="1"/>
</dbReference>
<evidence type="ECO:0000256" key="3">
    <source>
        <dbReference type="ARBA" id="ARBA00022729"/>
    </source>
</evidence>
<dbReference type="InterPro" id="IPR008258">
    <property type="entry name" value="Transglycosylase_SLT_dom_1"/>
</dbReference>
<sequence length="739" mass="80450" precursor="true">MPLNPAVATPNLLRAGALASVAACCLAMLCLAVAPPVFADSPWSDVAAPRPLPDEQKQLDKLRSALAPVLSAEPSAEDAKSLREAVAAVGAQNDDRFNAAKANISDPVARKLADWIRLRAGLGDPAEYQAFLKNNPRWPSRAMLVQRLEEALFTKGGSSGAIKSYFASAEPQTGAGTAALASAYLAEGNTSKARSLAAKTWRETTLPPALENGFLARFGKLLTADDHKWRFDRLVTDDVRFADNRAARVAAARRLIPLLPNSEQKKATARLAVFDKAKNAHALMGALADHDDSDAGLTFHRAQVLRKAGNIDEAAELILSVPPDPKKIAELDEWWAERRELAYGALKLGKAKLAYRLTRDAGPLTVNPLKEQTFMAGWIAFRYLNNIDAAEKHFRAMAAAADGPLSVAKAQYWLGRVADARGDKAAATKAYRLAAQNTDTFHGLLAMQMLQPGRTSLEIKPPAYPSPDQIRKFMADDATKALVLASKAKLSRLYTRSFLVALHSATSNEAEAGMVAYVARAIGDPQMSLRIGKTAVAKGQNLLTYAYPVTAFPSYKPLRKPPELALLLGLARQETEFDSQIVSGAGAKGLLQIMPGTARHVCRDYRMKCDLSRLLSDTRYNVTLASAYIADRMDDFDGSYVLGLTGYNAGPGRARQWMKENGDPREARVDTIDWIERIPITETRDYVTKVLANIQIYRARLGYSKNALRLQQDLVRAPDHGKAPSSSQMRTNTASDNEG</sequence>
<feature type="region of interest" description="Disordered" evidence="4">
    <location>
        <begin position="715"/>
        <end position="739"/>
    </location>
</feature>
<dbReference type="HOGENOM" id="CLU_015184_0_1_5"/>
<dbReference type="STRING" id="582899.Hden_2253"/>
<evidence type="ECO:0000313" key="7">
    <source>
        <dbReference type="EMBL" id="ADJ24051.1"/>
    </source>
</evidence>
<reference evidence="8" key="1">
    <citation type="journal article" date="2011" name="J. Bacteriol.">
        <title>Genome sequences of eight morphologically diverse alphaproteobacteria.</title>
        <authorList>
            <consortium name="US DOE Joint Genome Institute"/>
            <person name="Brown P.J."/>
            <person name="Kysela D.T."/>
            <person name="Buechlein A."/>
            <person name="Hemmerich C."/>
            <person name="Brun Y.V."/>
        </authorList>
    </citation>
    <scope>NUCLEOTIDE SEQUENCE [LARGE SCALE GENOMIC DNA]</scope>
    <source>
        <strain evidence="8">ATCC 51888 / DSM 1869 / NCIB 11706 / TK 0415</strain>
    </source>
</reference>
<dbReference type="eggNOG" id="COG0457">
    <property type="taxonomic scope" value="Bacteria"/>
</dbReference>
<evidence type="ECO:0000313" key="8">
    <source>
        <dbReference type="Proteomes" id="UP000002033"/>
    </source>
</evidence>
<feature type="compositionally biased region" description="Polar residues" evidence="4">
    <location>
        <begin position="724"/>
        <end position="739"/>
    </location>
</feature>
<evidence type="ECO:0000256" key="1">
    <source>
        <dbReference type="ARBA" id="ARBA00007734"/>
    </source>
</evidence>
<evidence type="ECO:0000256" key="4">
    <source>
        <dbReference type="SAM" id="MobiDB-lite"/>
    </source>
</evidence>
<feature type="signal peptide" evidence="5">
    <location>
        <begin position="1"/>
        <end position="39"/>
    </location>
</feature>
<dbReference type="Gene3D" id="1.25.20.10">
    <property type="entry name" value="Bacterial muramidases"/>
    <property type="match status" value="1"/>
</dbReference>
<dbReference type="EMBL" id="CP002083">
    <property type="protein sequence ID" value="ADJ24051.1"/>
    <property type="molecule type" value="Genomic_DNA"/>
</dbReference>
<protein>
    <submittedName>
        <fullName evidence="7">Lytic transglycosylase catalytic</fullName>
    </submittedName>
</protein>
<accession>D8JR66</accession>
<organism evidence="7 8">
    <name type="scientific">Hyphomicrobium denitrificans (strain ATCC 51888 / DSM 1869 / NCIMB 11706 / TK 0415)</name>
    <dbReference type="NCBI Taxonomy" id="582899"/>
    <lineage>
        <taxon>Bacteria</taxon>
        <taxon>Pseudomonadati</taxon>
        <taxon>Pseudomonadota</taxon>
        <taxon>Alphaproteobacteria</taxon>
        <taxon>Hyphomicrobiales</taxon>
        <taxon>Hyphomicrobiaceae</taxon>
        <taxon>Hyphomicrobium</taxon>
    </lineage>
</organism>
<evidence type="ECO:0000256" key="2">
    <source>
        <dbReference type="ARBA" id="ARBA00009387"/>
    </source>
</evidence>
<dbReference type="Pfam" id="PF01464">
    <property type="entry name" value="SLT"/>
    <property type="match status" value="1"/>
</dbReference>
<dbReference type="Gene3D" id="1.10.530.10">
    <property type="match status" value="1"/>
</dbReference>
<comment type="similarity">
    <text evidence="1">Belongs to the transglycosylase Slt family.</text>
</comment>
<proteinExistence type="inferred from homology"/>
<keyword evidence="3 5" id="KW-0732">Signal</keyword>
<dbReference type="SUPFAM" id="SSF53955">
    <property type="entry name" value="Lysozyme-like"/>
    <property type="match status" value="1"/>
</dbReference>